<evidence type="ECO:0000256" key="2">
    <source>
        <dbReference type="PROSITE-ProRule" id="PRU00169"/>
    </source>
</evidence>
<dbReference type="RefSeq" id="WP_070791581.1">
    <property type="nucleotide sequence ID" value="NZ_MKIR01000004.1"/>
</dbReference>
<dbReference type="SMART" id="SM01012">
    <property type="entry name" value="ANTAR"/>
    <property type="match status" value="1"/>
</dbReference>
<dbReference type="InterPro" id="IPR011006">
    <property type="entry name" value="CheY-like_superfamily"/>
</dbReference>
<dbReference type="STRING" id="1859473.BG261_09730"/>
<dbReference type="Proteomes" id="UP000178622">
    <property type="component" value="Unassembled WGS sequence"/>
</dbReference>
<feature type="domain" description="Response regulatory" evidence="3">
    <location>
        <begin position="4"/>
        <end position="119"/>
    </location>
</feature>
<dbReference type="PIRSF" id="PIRSF036382">
    <property type="entry name" value="RR_antiterm"/>
    <property type="match status" value="1"/>
</dbReference>
<proteinExistence type="predicted"/>
<feature type="modified residue" description="4-aspartylphosphate" evidence="2">
    <location>
        <position position="54"/>
    </location>
</feature>
<dbReference type="EMBL" id="MKIR01000004">
    <property type="protein sequence ID" value="OFI49914.1"/>
    <property type="molecule type" value="Genomic_DNA"/>
</dbReference>
<dbReference type="InterPro" id="IPR005561">
    <property type="entry name" value="ANTAR"/>
</dbReference>
<dbReference type="Pfam" id="PF00072">
    <property type="entry name" value="Response_reg"/>
    <property type="match status" value="1"/>
</dbReference>
<name>A0A1E8GNR9_9LACT</name>
<dbReference type="PROSITE" id="PS50110">
    <property type="entry name" value="RESPONSE_REGULATORY"/>
    <property type="match status" value="1"/>
</dbReference>
<evidence type="ECO:0000259" key="4">
    <source>
        <dbReference type="PROSITE" id="PS50921"/>
    </source>
</evidence>
<keyword evidence="2" id="KW-0597">Phosphoprotein</keyword>
<dbReference type="PANTHER" id="PTHR43228:SF1">
    <property type="entry name" value="TWO-COMPONENT RESPONSE REGULATOR ARR22"/>
    <property type="match status" value="1"/>
</dbReference>
<dbReference type="InterPro" id="IPR008327">
    <property type="entry name" value="Sig_transdc_resp-reg_antiterm"/>
</dbReference>
<dbReference type="GO" id="GO:0000160">
    <property type="term" value="P:phosphorelay signal transduction system"/>
    <property type="evidence" value="ECO:0007669"/>
    <property type="project" value="UniProtKB-KW"/>
</dbReference>
<evidence type="ECO:0000313" key="5">
    <source>
        <dbReference type="EMBL" id="OFI49914.1"/>
    </source>
</evidence>
<dbReference type="AlphaFoldDB" id="A0A1E8GNR9"/>
<dbReference type="PANTHER" id="PTHR43228">
    <property type="entry name" value="TWO-COMPONENT RESPONSE REGULATOR"/>
    <property type="match status" value="1"/>
</dbReference>
<evidence type="ECO:0000259" key="3">
    <source>
        <dbReference type="PROSITE" id="PS50110"/>
    </source>
</evidence>
<organism evidence="5 6">
    <name type="scientific">Floricoccus tropicus</name>
    <dbReference type="NCBI Taxonomy" id="1859473"/>
    <lineage>
        <taxon>Bacteria</taxon>
        <taxon>Bacillati</taxon>
        <taxon>Bacillota</taxon>
        <taxon>Bacilli</taxon>
        <taxon>Lactobacillales</taxon>
        <taxon>Streptococcaceae</taxon>
        <taxon>Floricoccus</taxon>
    </lineage>
</organism>
<accession>A0A1E8GNR9</accession>
<feature type="domain" description="ANTAR" evidence="4">
    <location>
        <begin position="125"/>
        <end position="186"/>
    </location>
</feature>
<keyword evidence="6" id="KW-1185">Reference proteome</keyword>
<dbReference type="OrthoDB" id="9780153at2"/>
<dbReference type="Gene3D" id="3.40.50.2300">
    <property type="match status" value="1"/>
</dbReference>
<dbReference type="GO" id="GO:0003723">
    <property type="term" value="F:RNA binding"/>
    <property type="evidence" value="ECO:0007669"/>
    <property type="project" value="InterPro"/>
</dbReference>
<dbReference type="InterPro" id="IPR036388">
    <property type="entry name" value="WH-like_DNA-bd_sf"/>
</dbReference>
<dbReference type="SUPFAM" id="SSF52172">
    <property type="entry name" value="CheY-like"/>
    <property type="match status" value="1"/>
</dbReference>
<dbReference type="SMART" id="SM00448">
    <property type="entry name" value="REC"/>
    <property type="match status" value="1"/>
</dbReference>
<sequence length="189" mass="21170">MNGRIVIVDDEPLTRMDIRGLLEDENYEVVGEASDGISAIEICRKQLPDLVIMDIKMPILDGLKASKKIMTDKLAKAVVIMSAHSDRHYIEQAKKYGVGGFVVKPVDEKSFIPTIEVSMANGQVNQELKSEVNKLAKKLSDRKIIEKAKGIIMEENSLSEEEAYQRLRSISMDKRCSMIDIAEMIVAND</sequence>
<dbReference type="InterPro" id="IPR001789">
    <property type="entry name" value="Sig_transdc_resp-reg_receiver"/>
</dbReference>
<gene>
    <name evidence="5" type="ORF">BG261_09730</name>
</gene>
<evidence type="ECO:0000313" key="6">
    <source>
        <dbReference type="Proteomes" id="UP000178622"/>
    </source>
</evidence>
<reference evidence="6" key="1">
    <citation type="submission" date="2016-09" db="EMBL/GenBank/DDBJ databases">
        <title>Draft genome sequence of a novel species of the family Streptococcaceae isolated from flowers.</title>
        <authorList>
            <person name="Chuah L.-O."/>
            <person name="Yap K.-P."/>
            <person name="Thong K.L."/>
            <person name="Liong M.T."/>
            <person name="Ahmad R."/>
            <person name="Rusul G."/>
        </authorList>
    </citation>
    <scope>NUCLEOTIDE SEQUENCE [LARGE SCALE GENOMIC DNA]</scope>
    <source>
        <strain evidence="6">DF1</strain>
    </source>
</reference>
<evidence type="ECO:0000256" key="1">
    <source>
        <dbReference type="ARBA" id="ARBA00023012"/>
    </source>
</evidence>
<comment type="caution">
    <text evidence="5">The sequence shown here is derived from an EMBL/GenBank/DDBJ whole genome shotgun (WGS) entry which is preliminary data.</text>
</comment>
<dbReference type="PROSITE" id="PS50921">
    <property type="entry name" value="ANTAR"/>
    <property type="match status" value="1"/>
</dbReference>
<dbReference type="Pfam" id="PF03861">
    <property type="entry name" value="ANTAR"/>
    <property type="match status" value="1"/>
</dbReference>
<dbReference type="Gene3D" id="1.10.10.10">
    <property type="entry name" value="Winged helix-like DNA-binding domain superfamily/Winged helix DNA-binding domain"/>
    <property type="match status" value="1"/>
</dbReference>
<protein>
    <submittedName>
        <fullName evidence="5">Fis family transcriptional regulator</fullName>
    </submittedName>
</protein>
<keyword evidence="1" id="KW-0902">Two-component regulatory system</keyword>
<dbReference type="InterPro" id="IPR052048">
    <property type="entry name" value="ST_Response_Regulator"/>
</dbReference>